<dbReference type="EMBL" id="NOWT01000041">
    <property type="protein sequence ID" value="OYD80936.1"/>
    <property type="molecule type" value="Genomic_DNA"/>
</dbReference>
<name>A0A235H566_AZOBR</name>
<dbReference type="AlphaFoldDB" id="A0A235H566"/>
<proteinExistence type="predicted"/>
<dbReference type="Proteomes" id="UP000215367">
    <property type="component" value="Unassembled WGS sequence"/>
</dbReference>
<reference evidence="1 2" key="1">
    <citation type="submission" date="2017-07" db="EMBL/GenBank/DDBJ databases">
        <title>Whole genome sequence of Azospirillum brasilense 2A1, a potential biofertilizer strain.</title>
        <authorList>
            <person name="Fontana C.A."/>
            <person name="Toffoli L.M."/>
            <person name="Salazar S.M."/>
            <person name="Puglisi E."/>
            <person name="Pedraza R."/>
            <person name="Bassi D."/>
            <person name="Cocconcelli P.S."/>
        </authorList>
    </citation>
    <scope>NUCLEOTIDE SEQUENCE [LARGE SCALE GENOMIC DNA]</scope>
    <source>
        <strain evidence="1 2">2A1</strain>
        <plasmid evidence="1">unnamed</plasmid>
    </source>
</reference>
<keyword evidence="1" id="KW-0614">Plasmid</keyword>
<dbReference type="RefSeq" id="WP_094306752.1">
    <property type="nucleotide sequence ID" value="NZ_NOWT01000041.1"/>
</dbReference>
<organism evidence="1 2">
    <name type="scientific">Azospirillum brasilense</name>
    <dbReference type="NCBI Taxonomy" id="192"/>
    <lineage>
        <taxon>Bacteria</taxon>
        <taxon>Pseudomonadati</taxon>
        <taxon>Pseudomonadota</taxon>
        <taxon>Alphaproteobacteria</taxon>
        <taxon>Rhodospirillales</taxon>
        <taxon>Azospirillaceae</taxon>
        <taxon>Azospirillum</taxon>
    </lineage>
</organism>
<evidence type="ECO:0000313" key="1">
    <source>
        <dbReference type="EMBL" id="OYD80936.1"/>
    </source>
</evidence>
<gene>
    <name evidence="1" type="ORF">CHT98_28475</name>
</gene>
<evidence type="ECO:0008006" key="3">
    <source>
        <dbReference type="Google" id="ProtNLM"/>
    </source>
</evidence>
<sequence>MTWGTFPAGTVPWGARGFAALPSPAAFTAATQDSVCDAVFLVELQPATGATATVERPAMPWGTFAWGTLPYRQPSPPSIRIDWSDRDWTSRPDDGRANVHFEGRAEPPQFDRSIPIMPGSGRAAVSIGELVAVNADGVYDSYPDAYAIDATPVRVAVLPKRSSRYSEAATVFQGQGLDWWADGSLHVRMRDAGYLLDVPLLALYGGTGGADGGAELAGKPIRQSYGLCRGVTGDLVNSGLLIYRFHDRLAASVDAVYIKGAPVTWDGNTYASYAALAAATVASGRYAKWLGSDGSGWRLGTGPDGTPTADVRGDAVGGYVSDTAGVIRRLLERGVPTSSLALSSFASMAGYLPGTIGYHVSSQKDVSAAATEVAVAAACWWGDAGDGLLSVGRLAAPVGGGLAFGPEQIVGEVEPMALPDAIGPCVWRVEAAYRRNWTPLTGTDIAPVPTIPTEQRRQELADQSRRTAVGLVERQARNQLAKPLTLETLFDAEADAATLCNNLLTLYAAGLRYYRVPVGMAGYLPRLGDTISVTWPRWGLAGGKSLRVVGQRAQGRKVDLLCFG</sequence>
<comment type="caution">
    <text evidence="1">The sequence shown here is derived from an EMBL/GenBank/DDBJ whole genome shotgun (WGS) entry which is preliminary data.</text>
</comment>
<geneLocation type="plasmid" evidence="1">
    <name>unnamed</name>
</geneLocation>
<protein>
    <recommendedName>
        <fullName evidence="3">Tail protein</fullName>
    </recommendedName>
</protein>
<accession>A0A235H566</accession>
<evidence type="ECO:0000313" key="2">
    <source>
        <dbReference type="Proteomes" id="UP000215367"/>
    </source>
</evidence>